<organism evidence="1 2">
    <name type="scientific">Dryococelus australis</name>
    <dbReference type="NCBI Taxonomy" id="614101"/>
    <lineage>
        <taxon>Eukaryota</taxon>
        <taxon>Metazoa</taxon>
        <taxon>Ecdysozoa</taxon>
        <taxon>Arthropoda</taxon>
        <taxon>Hexapoda</taxon>
        <taxon>Insecta</taxon>
        <taxon>Pterygota</taxon>
        <taxon>Neoptera</taxon>
        <taxon>Polyneoptera</taxon>
        <taxon>Phasmatodea</taxon>
        <taxon>Verophasmatodea</taxon>
        <taxon>Anareolatae</taxon>
        <taxon>Phasmatidae</taxon>
        <taxon>Eurycanthinae</taxon>
        <taxon>Dryococelus</taxon>
    </lineage>
</organism>
<evidence type="ECO:0000313" key="1">
    <source>
        <dbReference type="EMBL" id="KAJ8886404.1"/>
    </source>
</evidence>
<comment type="caution">
    <text evidence="1">The sequence shown here is derived from an EMBL/GenBank/DDBJ whole genome shotgun (WGS) entry which is preliminary data.</text>
</comment>
<gene>
    <name evidence="1" type="ORF">PR048_012615</name>
</gene>
<name>A0ABQ9HQL6_9NEOP</name>
<proteinExistence type="predicted"/>
<keyword evidence="2" id="KW-1185">Reference proteome</keyword>
<evidence type="ECO:0008006" key="3">
    <source>
        <dbReference type="Google" id="ProtNLM"/>
    </source>
</evidence>
<evidence type="ECO:0000313" key="2">
    <source>
        <dbReference type="Proteomes" id="UP001159363"/>
    </source>
</evidence>
<dbReference type="EMBL" id="JARBHB010000004">
    <property type="protein sequence ID" value="KAJ8886404.1"/>
    <property type="molecule type" value="Genomic_DNA"/>
</dbReference>
<sequence length="68" mass="7880">MEALRVLLRWSLSLKEPSSRLARWALLLSEYDFKVQHKAGKNNVNMDAMSRIPVPALFPPCTPTWNRK</sequence>
<dbReference type="Proteomes" id="UP001159363">
    <property type="component" value="Chromosome X"/>
</dbReference>
<protein>
    <recommendedName>
        <fullName evidence="3">Reverse transcriptase RNase H-like domain-containing protein</fullName>
    </recommendedName>
</protein>
<reference evidence="1 2" key="1">
    <citation type="submission" date="2023-02" db="EMBL/GenBank/DDBJ databases">
        <title>LHISI_Scaffold_Assembly.</title>
        <authorList>
            <person name="Stuart O.P."/>
            <person name="Cleave R."/>
            <person name="Magrath M.J.L."/>
            <person name="Mikheyev A.S."/>
        </authorList>
    </citation>
    <scope>NUCLEOTIDE SEQUENCE [LARGE SCALE GENOMIC DNA]</scope>
    <source>
        <strain evidence="1">Daus_M_001</strain>
        <tissue evidence="1">Leg muscle</tissue>
    </source>
</reference>
<accession>A0ABQ9HQL6</accession>